<dbReference type="GO" id="GO:0071978">
    <property type="term" value="P:bacterial-type flagellum-dependent swarming motility"/>
    <property type="evidence" value="ECO:0007669"/>
    <property type="project" value="TreeGrafter"/>
</dbReference>
<proteinExistence type="inferred from homology"/>
<evidence type="ECO:0000259" key="7">
    <source>
        <dbReference type="Pfam" id="PF22692"/>
    </source>
</evidence>
<feature type="domain" description="Flagellar basal-body/hook protein C-terminal" evidence="6">
    <location>
        <begin position="198"/>
        <end position="241"/>
    </location>
</feature>
<dbReference type="Pfam" id="PF06429">
    <property type="entry name" value="Flg_bbr_C"/>
    <property type="match status" value="1"/>
</dbReference>
<keyword evidence="9" id="KW-1185">Reference proteome</keyword>
<sequence length="247" mass="25980">MDISSYILLSHEQALRRRLDIAANNMANASTVGFHRERPVFHEYVERAKDAMVPDAKAASFVLDYRAAQDTRPGAFEATGNPLDVMIDGPGYFAVEAPGGGTAYTRAGFIKVNDSGDLVTSGGQKILDDGGRPLSVPPDALASLSIGADGTVLSKDGPLGRIGVTVFGDDGALTPRGDGMMNGAGGRVLGASETRLRSGGVEGSNVQPIVETTELVDILRSYQSSMKIADAINDMRSRAIQRLGRIG</sequence>
<dbReference type="InterPro" id="IPR037925">
    <property type="entry name" value="FlgE/F/G-like"/>
</dbReference>
<keyword evidence="8" id="KW-0966">Cell projection</keyword>
<dbReference type="RefSeq" id="WP_184078721.1">
    <property type="nucleotide sequence ID" value="NZ_JACIJP010000001.1"/>
</dbReference>
<name>A0A841IV19_9SPHN</name>
<dbReference type="SUPFAM" id="SSF117143">
    <property type="entry name" value="Flagellar hook protein flgE"/>
    <property type="match status" value="1"/>
</dbReference>
<dbReference type="GO" id="GO:0009425">
    <property type="term" value="C:bacterial-type flagellum basal body"/>
    <property type="evidence" value="ECO:0007669"/>
    <property type="project" value="UniProtKB-SubCell"/>
</dbReference>
<dbReference type="InterPro" id="IPR020013">
    <property type="entry name" value="Flagellar_FlgE/F/G"/>
</dbReference>
<dbReference type="PANTHER" id="PTHR30435:SF19">
    <property type="entry name" value="FLAGELLAR BASAL-BODY ROD PROTEIN FLGG"/>
    <property type="match status" value="1"/>
</dbReference>
<accession>A0A841IV19</accession>
<dbReference type="PANTHER" id="PTHR30435">
    <property type="entry name" value="FLAGELLAR PROTEIN"/>
    <property type="match status" value="1"/>
</dbReference>
<evidence type="ECO:0000256" key="3">
    <source>
        <dbReference type="ARBA" id="ARBA00023143"/>
    </source>
</evidence>
<dbReference type="Pfam" id="PF00460">
    <property type="entry name" value="Flg_bb_rod"/>
    <property type="match status" value="1"/>
</dbReference>
<keyword evidence="8" id="KW-0282">Flagellum</keyword>
<feature type="domain" description="Flagellar basal body rod protein N-terminal" evidence="5">
    <location>
        <begin position="13"/>
        <end position="34"/>
    </location>
</feature>
<keyword evidence="3 4" id="KW-0975">Bacterial flagellum</keyword>
<evidence type="ECO:0000313" key="9">
    <source>
        <dbReference type="Proteomes" id="UP000552700"/>
    </source>
</evidence>
<comment type="subcellular location">
    <subcellularLocation>
        <location evidence="1 4">Bacterial flagellum basal body</location>
    </subcellularLocation>
</comment>
<dbReference type="NCBIfam" id="TIGR03506">
    <property type="entry name" value="FlgEFG_subfam"/>
    <property type="match status" value="1"/>
</dbReference>
<comment type="caution">
    <text evidence="8">The sequence shown here is derived from an EMBL/GenBank/DDBJ whole genome shotgun (WGS) entry which is preliminary data.</text>
</comment>
<dbReference type="Proteomes" id="UP000552700">
    <property type="component" value="Unassembled WGS sequence"/>
</dbReference>
<evidence type="ECO:0000256" key="4">
    <source>
        <dbReference type="RuleBase" id="RU362116"/>
    </source>
</evidence>
<feature type="domain" description="Flagellar hook protein FlgE/F/G-like D1" evidence="7">
    <location>
        <begin position="86"/>
        <end position="152"/>
    </location>
</feature>
<evidence type="ECO:0000256" key="2">
    <source>
        <dbReference type="ARBA" id="ARBA00009677"/>
    </source>
</evidence>
<gene>
    <name evidence="8" type="ORF">FHS92_000476</name>
</gene>
<evidence type="ECO:0000256" key="1">
    <source>
        <dbReference type="ARBA" id="ARBA00004117"/>
    </source>
</evidence>
<dbReference type="InterPro" id="IPR010930">
    <property type="entry name" value="Flg_bb/hook_C_dom"/>
</dbReference>
<evidence type="ECO:0000259" key="6">
    <source>
        <dbReference type="Pfam" id="PF06429"/>
    </source>
</evidence>
<reference evidence="8 9" key="1">
    <citation type="submission" date="2020-08" db="EMBL/GenBank/DDBJ databases">
        <title>Genomic Encyclopedia of Type Strains, Phase IV (KMG-IV): sequencing the most valuable type-strain genomes for metagenomic binning, comparative biology and taxonomic classification.</title>
        <authorList>
            <person name="Goeker M."/>
        </authorList>
    </citation>
    <scope>NUCLEOTIDE SEQUENCE [LARGE SCALE GENOMIC DNA]</scope>
    <source>
        <strain evidence="8 9">DSM 102255</strain>
    </source>
</reference>
<comment type="similarity">
    <text evidence="2 4">Belongs to the flagella basal body rod proteins family.</text>
</comment>
<evidence type="ECO:0000313" key="8">
    <source>
        <dbReference type="EMBL" id="MBB6122769.1"/>
    </source>
</evidence>
<dbReference type="Pfam" id="PF22692">
    <property type="entry name" value="LlgE_F_G_D1"/>
    <property type="match status" value="1"/>
</dbReference>
<organism evidence="8 9">
    <name type="scientific">Sphingobium subterraneum</name>
    <dbReference type="NCBI Taxonomy" id="627688"/>
    <lineage>
        <taxon>Bacteria</taxon>
        <taxon>Pseudomonadati</taxon>
        <taxon>Pseudomonadota</taxon>
        <taxon>Alphaproteobacteria</taxon>
        <taxon>Sphingomonadales</taxon>
        <taxon>Sphingomonadaceae</taxon>
        <taxon>Sphingobium</taxon>
    </lineage>
</organism>
<protein>
    <submittedName>
        <fullName evidence="8">Flagellar basal-body rod protein FlgF</fullName>
    </submittedName>
</protein>
<dbReference type="InterPro" id="IPR001444">
    <property type="entry name" value="Flag_bb_rod_N"/>
</dbReference>
<dbReference type="AlphaFoldDB" id="A0A841IV19"/>
<evidence type="ECO:0000259" key="5">
    <source>
        <dbReference type="Pfam" id="PF00460"/>
    </source>
</evidence>
<dbReference type="InterPro" id="IPR053967">
    <property type="entry name" value="LlgE_F_G-like_D1"/>
</dbReference>
<dbReference type="EMBL" id="JACIJP010000001">
    <property type="protein sequence ID" value="MBB6122769.1"/>
    <property type="molecule type" value="Genomic_DNA"/>
</dbReference>
<keyword evidence="8" id="KW-0969">Cilium</keyword>